<reference evidence="1" key="1">
    <citation type="journal article" date="2020" name="Fungal Divers.">
        <title>Resolving the Mortierellaceae phylogeny through synthesis of multi-gene phylogenetics and phylogenomics.</title>
        <authorList>
            <person name="Vandepol N."/>
            <person name="Liber J."/>
            <person name="Desiro A."/>
            <person name="Na H."/>
            <person name="Kennedy M."/>
            <person name="Barry K."/>
            <person name="Grigoriev I.V."/>
            <person name="Miller A.N."/>
            <person name="O'Donnell K."/>
            <person name="Stajich J.E."/>
            <person name="Bonito G."/>
        </authorList>
    </citation>
    <scope>NUCLEOTIDE SEQUENCE</scope>
    <source>
        <strain evidence="1">MES-2147</strain>
    </source>
</reference>
<evidence type="ECO:0000313" key="1">
    <source>
        <dbReference type="EMBL" id="KAF9994189.1"/>
    </source>
</evidence>
<dbReference type="AlphaFoldDB" id="A0A9P6SRJ1"/>
<name>A0A9P6SRJ1_9FUNG</name>
<proteinExistence type="predicted"/>
<dbReference type="Proteomes" id="UP000749646">
    <property type="component" value="Unassembled WGS sequence"/>
</dbReference>
<accession>A0A9P6SRJ1</accession>
<comment type="caution">
    <text evidence="1">The sequence shown here is derived from an EMBL/GenBank/DDBJ whole genome shotgun (WGS) entry which is preliminary data.</text>
</comment>
<sequence>MSGSNDINLPTQVPESSRDDGNVVNQFIAKFEECQVGHYFVRWRVKLLEGFSIPNGLHFSVGVSYDAEPDTSGSFDVPLEFEELEKLNSEHPHGLDLDLKLEELVVIQPHEGKATVELSLSNIESERRFEYSGLKVDFAEFRPFTGDKDEQSFETGQPEEQRTAPTKVFCVKRAAEL</sequence>
<dbReference type="EMBL" id="JAAAHW010001638">
    <property type="protein sequence ID" value="KAF9994189.1"/>
    <property type="molecule type" value="Genomic_DNA"/>
</dbReference>
<gene>
    <name evidence="1" type="ORF">BGZ65_010212</name>
</gene>
<feature type="non-terminal residue" evidence="1">
    <location>
        <position position="1"/>
    </location>
</feature>
<keyword evidence="2" id="KW-1185">Reference proteome</keyword>
<organism evidence="1 2">
    <name type="scientific">Modicella reniformis</name>
    <dbReference type="NCBI Taxonomy" id="1440133"/>
    <lineage>
        <taxon>Eukaryota</taxon>
        <taxon>Fungi</taxon>
        <taxon>Fungi incertae sedis</taxon>
        <taxon>Mucoromycota</taxon>
        <taxon>Mortierellomycotina</taxon>
        <taxon>Mortierellomycetes</taxon>
        <taxon>Mortierellales</taxon>
        <taxon>Mortierellaceae</taxon>
        <taxon>Modicella</taxon>
    </lineage>
</organism>
<evidence type="ECO:0000313" key="2">
    <source>
        <dbReference type="Proteomes" id="UP000749646"/>
    </source>
</evidence>
<protein>
    <submittedName>
        <fullName evidence="1">Uncharacterized protein</fullName>
    </submittedName>
</protein>